<dbReference type="AlphaFoldDB" id="A0AAN6EKP4"/>
<evidence type="ECO:0000313" key="3">
    <source>
        <dbReference type="Proteomes" id="UP001161757"/>
    </source>
</evidence>
<evidence type="ECO:0000256" key="1">
    <source>
        <dbReference type="ARBA" id="ARBA00008383"/>
    </source>
</evidence>
<protein>
    <recommendedName>
        <fullName evidence="4">Alpha-methylacyl-CoA racemase</fullName>
    </recommendedName>
</protein>
<dbReference type="SUPFAM" id="SSF89796">
    <property type="entry name" value="CoA-transferase family III (CaiB/BaiF)"/>
    <property type="match status" value="1"/>
</dbReference>
<proteinExistence type="inferred from homology"/>
<dbReference type="GO" id="GO:0003824">
    <property type="term" value="F:catalytic activity"/>
    <property type="evidence" value="ECO:0007669"/>
    <property type="project" value="InterPro"/>
</dbReference>
<comment type="caution">
    <text evidence="2">The sequence shown here is derived from an EMBL/GenBank/DDBJ whole genome shotgun (WGS) entry which is preliminary data.</text>
</comment>
<dbReference type="InterPro" id="IPR050509">
    <property type="entry name" value="CoA-transferase_III"/>
</dbReference>
<dbReference type="Gene3D" id="3.30.1540.10">
    <property type="entry name" value="formyl-coa transferase, domain 3"/>
    <property type="match status" value="1"/>
</dbReference>
<organism evidence="2 3">
    <name type="scientific">Exophiala dermatitidis</name>
    <name type="common">Black yeast-like fungus</name>
    <name type="synonym">Wangiella dermatitidis</name>
    <dbReference type="NCBI Taxonomy" id="5970"/>
    <lineage>
        <taxon>Eukaryota</taxon>
        <taxon>Fungi</taxon>
        <taxon>Dikarya</taxon>
        <taxon>Ascomycota</taxon>
        <taxon>Pezizomycotina</taxon>
        <taxon>Eurotiomycetes</taxon>
        <taxon>Chaetothyriomycetidae</taxon>
        <taxon>Chaetothyriales</taxon>
        <taxon>Herpotrichiellaceae</taxon>
        <taxon>Exophiala</taxon>
    </lineage>
</organism>
<dbReference type="PANTHER" id="PTHR48228">
    <property type="entry name" value="SUCCINYL-COA--D-CITRAMALATE COA-TRANSFERASE"/>
    <property type="match status" value="1"/>
</dbReference>
<sequence>MTAGTSTTNPPLTGLRVLELAGLAPGPFCGLLLADWGASVLRIDRPSPIPTPTNDLLTSRKASIALDLKSPDSKSLFLSLISQADVLIDPFRPGVLEKLGLDPTAVLLKRNPRLIVVRLTGFRRDGKYSAMAGHDINYLAASGILSMLGPRDQPPFPPANILADFAGGGHVAFTGVLLALIQRQTSGKGQVVSANMVDGVSYLGTFPRLLTKEAMWSGPRGTNTLDGGCPYYGCYECKDAGKYVSVGALEPQFFEVLLKGLELKTHEVVPHEGLDREDKRAWPYMREVFTQRFKTKTRKEWENIFDGTDACVVPVLEHAEMEASGYDHRPIVGLSESPARPVGVPWRGKAMKPGEGAEDALKDWMGWRKGADYDVVPSGAFVKKEKSRL</sequence>
<dbReference type="Pfam" id="PF02515">
    <property type="entry name" value="CoA_transf_3"/>
    <property type="match status" value="1"/>
</dbReference>
<gene>
    <name evidence="2" type="ORF">HRR80_008886</name>
</gene>
<name>A0AAN6EKP4_EXODE</name>
<dbReference type="EMBL" id="JAJGCB010000029">
    <property type="protein sequence ID" value="KAJ8986943.1"/>
    <property type="molecule type" value="Genomic_DNA"/>
</dbReference>
<reference evidence="2" key="1">
    <citation type="submission" date="2023-01" db="EMBL/GenBank/DDBJ databases">
        <title>Exophiala dermititidis isolated from Cystic Fibrosis Patient.</title>
        <authorList>
            <person name="Kurbessoian T."/>
            <person name="Crocker A."/>
            <person name="Murante D."/>
            <person name="Hogan D.A."/>
            <person name="Stajich J.E."/>
        </authorList>
    </citation>
    <scope>NUCLEOTIDE SEQUENCE</scope>
    <source>
        <strain evidence="2">Ex8</strain>
    </source>
</reference>
<dbReference type="PANTHER" id="PTHR48228:SF5">
    <property type="entry name" value="ALPHA-METHYLACYL-COA RACEMASE"/>
    <property type="match status" value="1"/>
</dbReference>
<dbReference type="Proteomes" id="UP001161757">
    <property type="component" value="Unassembled WGS sequence"/>
</dbReference>
<accession>A0AAN6EKP4</accession>
<evidence type="ECO:0000313" key="2">
    <source>
        <dbReference type="EMBL" id="KAJ8986943.1"/>
    </source>
</evidence>
<comment type="similarity">
    <text evidence="1">Belongs to the CoA-transferase III family.</text>
</comment>
<dbReference type="InterPro" id="IPR044855">
    <property type="entry name" value="CoA-Trfase_III_dom3_sf"/>
</dbReference>
<dbReference type="InterPro" id="IPR003673">
    <property type="entry name" value="CoA-Trfase_fam_III"/>
</dbReference>
<evidence type="ECO:0008006" key="4">
    <source>
        <dbReference type="Google" id="ProtNLM"/>
    </source>
</evidence>
<dbReference type="Gene3D" id="3.40.50.10540">
    <property type="entry name" value="Crotonobetainyl-coa:carnitine coa-transferase, domain 1"/>
    <property type="match status" value="1"/>
</dbReference>
<dbReference type="InterPro" id="IPR023606">
    <property type="entry name" value="CoA-Trfase_III_dom_1_sf"/>
</dbReference>